<sequence>MQGQRSSNNSNTQTFHCKNVADTNSIELVQHDIVRVNVGQSSSSVTFENNFNFEPMSPYLAWGGNSSIFPETSEIGIDLNLPYDDNLESIDHDGRSVNKRKEPEGVFAPGGCISSTKQLEDSDWLASGSLNMGVAFNTSPLYVQSDERAPESFWRNVRPRVDHQAFTSESVPLFRTQLPAPWDIVEGSQSDPSAEVSVSPVPQHNLAREYTQNSDRPRNRSTSMTTRLTGNLREIQRRIRDEILMTRDEISNTRSLLTPPESQQVEADQRRVIAVSEAETATDGGELNEEPEEVEEEGGDFLADMRLDVDDMSYEDLLDLQEEIGAVSTGLSQEAISMRIRRHQYLSPLILGYQEDEESCSICLEVYIFGDELGKLDCGHDFHFNCIKPYQVLSQYKRLTDLHVPCLVISPRYMVFLDVGCWKAACGIISCV</sequence>
<keyword evidence="5 8" id="KW-0863">Zinc-finger</keyword>
<evidence type="ECO:0000256" key="1">
    <source>
        <dbReference type="ARBA" id="ARBA00000900"/>
    </source>
</evidence>
<accession>A0AA88QDS5</accession>
<gene>
    <name evidence="11" type="ORF">RJ640_030464</name>
</gene>
<dbReference type="InterPro" id="IPR013083">
    <property type="entry name" value="Znf_RING/FYVE/PHD"/>
</dbReference>
<dbReference type="EC" id="2.3.2.27" evidence="2"/>
<comment type="catalytic activity">
    <reaction evidence="1">
        <text>S-ubiquitinyl-[E2 ubiquitin-conjugating enzyme]-L-cysteine + [acceptor protein]-L-lysine = [E2 ubiquitin-conjugating enzyme]-L-cysteine + N(6)-ubiquitinyl-[acceptor protein]-L-lysine.</text>
        <dbReference type="EC" id="2.3.2.27"/>
    </reaction>
</comment>
<evidence type="ECO:0000259" key="10">
    <source>
        <dbReference type="PROSITE" id="PS50089"/>
    </source>
</evidence>
<feature type="compositionally biased region" description="Polar residues" evidence="9">
    <location>
        <begin position="210"/>
        <end position="229"/>
    </location>
</feature>
<dbReference type="AlphaFoldDB" id="A0AA88QDS5"/>
<dbReference type="PROSITE" id="PS50089">
    <property type="entry name" value="ZF_RING_2"/>
    <property type="match status" value="1"/>
</dbReference>
<dbReference type="InterPro" id="IPR001841">
    <property type="entry name" value="Znf_RING"/>
</dbReference>
<protein>
    <recommendedName>
        <fullName evidence="2">RING-type E3 ubiquitin transferase</fullName>
        <ecNumber evidence="2">2.3.2.27</ecNumber>
    </recommendedName>
</protein>
<comment type="caution">
    <text evidence="11">The sequence shown here is derived from an EMBL/GenBank/DDBJ whole genome shotgun (WGS) entry which is preliminary data.</text>
</comment>
<feature type="domain" description="RING-type" evidence="10">
    <location>
        <begin position="360"/>
        <end position="406"/>
    </location>
</feature>
<organism evidence="11 12">
    <name type="scientific">Escallonia rubra</name>
    <dbReference type="NCBI Taxonomy" id="112253"/>
    <lineage>
        <taxon>Eukaryota</taxon>
        <taxon>Viridiplantae</taxon>
        <taxon>Streptophyta</taxon>
        <taxon>Embryophyta</taxon>
        <taxon>Tracheophyta</taxon>
        <taxon>Spermatophyta</taxon>
        <taxon>Magnoliopsida</taxon>
        <taxon>eudicotyledons</taxon>
        <taxon>Gunneridae</taxon>
        <taxon>Pentapetalae</taxon>
        <taxon>asterids</taxon>
        <taxon>campanulids</taxon>
        <taxon>Escalloniales</taxon>
        <taxon>Escalloniaceae</taxon>
        <taxon>Escallonia</taxon>
    </lineage>
</organism>
<evidence type="ECO:0000256" key="8">
    <source>
        <dbReference type="PROSITE-ProRule" id="PRU00175"/>
    </source>
</evidence>
<feature type="region of interest" description="Disordered" evidence="9">
    <location>
        <begin position="188"/>
        <end position="232"/>
    </location>
</feature>
<evidence type="ECO:0000313" key="12">
    <source>
        <dbReference type="Proteomes" id="UP001187471"/>
    </source>
</evidence>
<evidence type="ECO:0000256" key="3">
    <source>
        <dbReference type="ARBA" id="ARBA00022679"/>
    </source>
</evidence>
<keyword evidence="3" id="KW-0808">Transferase</keyword>
<dbReference type="PANTHER" id="PTHR22937:SF199">
    <property type="entry name" value="RING-TYPE E3 UBIQUITIN TRANSFERASE"/>
    <property type="match status" value="1"/>
</dbReference>
<evidence type="ECO:0000256" key="6">
    <source>
        <dbReference type="ARBA" id="ARBA00022786"/>
    </source>
</evidence>
<dbReference type="InterPro" id="IPR045191">
    <property type="entry name" value="MBR1/2-like"/>
</dbReference>
<dbReference type="Pfam" id="PF17123">
    <property type="entry name" value="zf-RING_11"/>
    <property type="match status" value="1"/>
</dbReference>
<evidence type="ECO:0000256" key="5">
    <source>
        <dbReference type="ARBA" id="ARBA00022771"/>
    </source>
</evidence>
<name>A0AA88QDS5_9ASTE</name>
<evidence type="ECO:0000256" key="2">
    <source>
        <dbReference type="ARBA" id="ARBA00012483"/>
    </source>
</evidence>
<dbReference type="SUPFAM" id="SSF57850">
    <property type="entry name" value="RING/U-box"/>
    <property type="match status" value="1"/>
</dbReference>
<evidence type="ECO:0000256" key="9">
    <source>
        <dbReference type="SAM" id="MobiDB-lite"/>
    </source>
</evidence>
<keyword evidence="12" id="KW-1185">Reference proteome</keyword>
<evidence type="ECO:0000256" key="4">
    <source>
        <dbReference type="ARBA" id="ARBA00022723"/>
    </source>
</evidence>
<evidence type="ECO:0000256" key="7">
    <source>
        <dbReference type="ARBA" id="ARBA00022833"/>
    </source>
</evidence>
<dbReference type="Gene3D" id="3.30.40.10">
    <property type="entry name" value="Zinc/RING finger domain, C3HC4 (zinc finger)"/>
    <property type="match status" value="1"/>
</dbReference>
<dbReference type="EMBL" id="JAVXUO010003001">
    <property type="protein sequence ID" value="KAK2967593.1"/>
    <property type="molecule type" value="Genomic_DNA"/>
</dbReference>
<keyword evidence="4" id="KW-0479">Metal-binding</keyword>
<evidence type="ECO:0000313" key="11">
    <source>
        <dbReference type="EMBL" id="KAK2967593.1"/>
    </source>
</evidence>
<keyword evidence="6" id="KW-0833">Ubl conjugation pathway</keyword>
<dbReference type="GO" id="GO:0008270">
    <property type="term" value="F:zinc ion binding"/>
    <property type="evidence" value="ECO:0007669"/>
    <property type="project" value="UniProtKB-KW"/>
</dbReference>
<dbReference type="Proteomes" id="UP001187471">
    <property type="component" value="Unassembled WGS sequence"/>
</dbReference>
<dbReference type="SMART" id="SM00184">
    <property type="entry name" value="RING"/>
    <property type="match status" value="1"/>
</dbReference>
<dbReference type="PANTHER" id="PTHR22937">
    <property type="entry name" value="E3 UBIQUITIN-PROTEIN LIGASE RNF165"/>
    <property type="match status" value="1"/>
</dbReference>
<proteinExistence type="predicted"/>
<dbReference type="GO" id="GO:0061630">
    <property type="term" value="F:ubiquitin protein ligase activity"/>
    <property type="evidence" value="ECO:0007669"/>
    <property type="project" value="UniProtKB-EC"/>
</dbReference>
<reference evidence="11" key="1">
    <citation type="submission" date="2022-12" db="EMBL/GenBank/DDBJ databases">
        <title>Draft genome assemblies for two species of Escallonia (Escalloniales).</title>
        <authorList>
            <person name="Chanderbali A."/>
            <person name="Dervinis C."/>
            <person name="Anghel I."/>
            <person name="Soltis D."/>
            <person name="Soltis P."/>
            <person name="Zapata F."/>
        </authorList>
    </citation>
    <scope>NUCLEOTIDE SEQUENCE</scope>
    <source>
        <strain evidence="11">UCBG92.1500</strain>
        <tissue evidence="11">Leaf</tissue>
    </source>
</reference>
<keyword evidence="7" id="KW-0862">Zinc</keyword>